<dbReference type="InterPro" id="IPR052527">
    <property type="entry name" value="Metal_cation-efflux_comp"/>
</dbReference>
<keyword evidence="7" id="KW-1185">Reference proteome</keyword>
<dbReference type="KEGG" id="kqi:F1D05_30620"/>
<keyword evidence="6" id="KW-0808">Transferase</keyword>
<proteinExistence type="predicted"/>
<comment type="subcellular location">
    <subcellularLocation>
        <location evidence="1">Membrane</location>
        <topology evidence="1">Multi-pass membrane protein</topology>
    </subcellularLocation>
</comment>
<evidence type="ECO:0000256" key="4">
    <source>
        <dbReference type="ARBA" id="ARBA00023136"/>
    </source>
</evidence>
<dbReference type="AlphaFoldDB" id="A0A7G6X5G3"/>
<feature type="transmembrane region" description="Helical" evidence="5">
    <location>
        <begin position="46"/>
        <end position="72"/>
    </location>
</feature>
<dbReference type="Proteomes" id="UP000515563">
    <property type="component" value="Chromosome"/>
</dbReference>
<evidence type="ECO:0000313" key="7">
    <source>
        <dbReference type="Proteomes" id="UP000515563"/>
    </source>
</evidence>
<reference evidence="6 7" key="2">
    <citation type="journal article" date="2020" name="Microbiol. Resour. Announc.">
        <title>Antarctic desert soil bacteria exhibit high novel natural product potential, evaluated through long-read genome sequencing and comparative genomics.</title>
        <authorList>
            <person name="Benaud N."/>
            <person name="Edwards R.J."/>
            <person name="Amos T.G."/>
            <person name="D'Agostino P.M."/>
            <person name="Gutierrez-Chavez C."/>
            <person name="Montgomery K."/>
            <person name="Nicetic I."/>
            <person name="Ferrari B.C."/>
        </authorList>
    </citation>
    <scope>NUCLEOTIDE SEQUENCE [LARGE SCALE GENOMIC DNA]</scope>
    <source>
        <strain evidence="6 7">SPB151</strain>
    </source>
</reference>
<evidence type="ECO:0000256" key="3">
    <source>
        <dbReference type="ARBA" id="ARBA00022989"/>
    </source>
</evidence>
<dbReference type="GO" id="GO:0004671">
    <property type="term" value="F:protein C-terminal S-isoprenylcysteine carboxyl O-methyltransferase activity"/>
    <property type="evidence" value="ECO:0007669"/>
    <property type="project" value="InterPro"/>
</dbReference>
<dbReference type="InterPro" id="IPR007269">
    <property type="entry name" value="ICMT_MeTrfase"/>
</dbReference>
<reference evidence="7" key="1">
    <citation type="submission" date="2019-09" db="EMBL/GenBank/DDBJ databases">
        <title>Antimicrobial potential of Antarctic Bacteria.</title>
        <authorList>
            <person name="Benaud N."/>
            <person name="Edwards R.J."/>
            <person name="Ferrari B.C."/>
        </authorList>
    </citation>
    <scope>NUCLEOTIDE SEQUENCE [LARGE SCALE GENOMIC DNA]</scope>
    <source>
        <strain evidence="7">SPB151</strain>
    </source>
</reference>
<dbReference type="PANTHER" id="PTHR43847:SF1">
    <property type="entry name" value="BLL3993 PROTEIN"/>
    <property type="match status" value="1"/>
</dbReference>
<dbReference type="GO" id="GO:0016020">
    <property type="term" value="C:membrane"/>
    <property type="evidence" value="ECO:0007669"/>
    <property type="project" value="UniProtKB-SubCell"/>
</dbReference>
<keyword evidence="2 5" id="KW-0812">Transmembrane</keyword>
<protein>
    <submittedName>
        <fullName evidence="6">Isoprenylcysteine carboxylmethyltransferase family protein</fullName>
    </submittedName>
</protein>
<sequence>MILVGAALRLWAIVTLGRWFTYDVRVTAGQPVVQSGPYRWIRHPSYTGIVLLLLGVGLTLGNWLSLLLIASLPTIGLVVRIRVEEAALLARLGAPYERYAATRRRLVPGIW</sequence>
<keyword evidence="6" id="KW-0489">Methyltransferase</keyword>
<evidence type="ECO:0000256" key="5">
    <source>
        <dbReference type="SAM" id="Phobius"/>
    </source>
</evidence>
<evidence type="ECO:0000256" key="2">
    <source>
        <dbReference type="ARBA" id="ARBA00022692"/>
    </source>
</evidence>
<organism evidence="6 7">
    <name type="scientific">Kribbella qitaiheensis</name>
    <dbReference type="NCBI Taxonomy" id="1544730"/>
    <lineage>
        <taxon>Bacteria</taxon>
        <taxon>Bacillati</taxon>
        <taxon>Actinomycetota</taxon>
        <taxon>Actinomycetes</taxon>
        <taxon>Propionibacteriales</taxon>
        <taxon>Kribbellaceae</taxon>
        <taxon>Kribbella</taxon>
    </lineage>
</organism>
<accession>A0A7G6X5G3</accession>
<dbReference type="PANTHER" id="PTHR43847">
    <property type="entry name" value="BLL3993 PROTEIN"/>
    <property type="match status" value="1"/>
</dbReference>
<evidence type="ECO:0000313" key="6">
    <source>
        <dbReference type="EMBL" id="QNE21478.1"/>
    </source>
</evidence>
<keyword evidence="3 5" id="KW-1133">Transmembrane helix</keyword>
<dbReference type="EMBL" id="CP043661">
    <property type="protein sequence ID" value="QNE21478.1"/>
    <property type="molecule type" value="Genomic_DNA"/>
</dbReference>
<gene>
    <name evidence="6" type="ORF">F1D05_30620</name>
</gene>
<evidence type="ECO:0000256" key="1">
    <source>
        <dbReference type="ARBA" id="ARBA00004141"/>
    </source>
</evidence>
<keyword evidence="4 5" id="KW-0472">Membrane</keyword>
<dbReference type="Gene3D" id="1.20.120.1630">
    <property type="match status" value="1"/>
</dbReference>
<name>A0A7G6X5G3_9ACTN</name>
<dbReference type="Pfam" id="PF04140">
    <property type="entry name" value="ICMT"/>
    <property type="match status" value="1"/>
</dbReference>
<dbReference type="GO" id="GO:0032259">
    <property type="term" value="P:methylation"/>
    <property type="evidence" value="ECO:0007669"/>
    <property type="project" value="UniProtKB-KW"/>
</dbReference>